<feature type="region of interest" description="Disordered" evidence="1">
    <location>
        <begin position="103"/>
        <end position="134"/>
    </location>
</feature>
<organism evidence="2 3">
    <name type="scientific">Comamonas brasiliensis</name>
    <dbReference type="NCBI Taxonomy" id="1812482"/>
    <lineage>
        <taxon>Bacteria</taxon>
        <taxon>Pseudomonadati</taxon>
        <taxon>Pseudomonadota</taxon>
        <taxon>Betaproteobacteria</taxon>
        <taxon>Burkholderiales</taxon>
        <taxon>Comamonadaceae</taxon>
        <taxon>Comamonas</taxon>
    </lineage>
</organism>
<proteinExistence type="predicted"/>
<reference evidence="2 3" key="1">
    <citation type="submission" date="2020-03" db="EMBL/GenBank/DDBJ databases">
        <title>The role of nitrogen metabolism on polyethylene biodegradation.</title>
        <authorList>
            <person name="Peixoto J."/>
            <person name="Vizzotto C.S."/>
            <person name="Ramos A."/>
            <person name="Alves G."/>
            <person name="Steindorff A."/>
            <person name="Kruger R."/>
        </authorList>
    </citation>
    <scope>NUCLEOTIDE SEQUENCE [LARGE SCALE GENOMIC DNA]</scope>
    <source>
        <strain evidence="2 3">PE63</strain>
    </source>
</reference>
<keyword evidence="3" id="KW-1185">Reference proteome</keyword>
<name>A0ABS5LPW7_9BURK</name>
<dbReference type="Proteomes" id="UP001647436">
    <property type="component" value="Unassembled WGS sequence"/>
</dbReference>
<comment type="caution">
    <text evidence="2">The sequence shown here is derived from an EMBL/GenBank/DDBJ whole genome shotgun (WGS) entry which is preliminary data.</text>
</comment>
<dbReference type="RefSeq" id="WP_211456409.1">
    <property type="nucleotide sequence ID" value="NZ_JAANES010000001.1"/>
</dbReference>
<dbReference type="EMBL" id="JAANES010000001">
    <property type="protein sequence ID" value="MBS3018556.1"/>
    <property type="molecule type" value="Genomic_DNA"/>
</dbReference>
<evidence type="ECO:0000313" key="2">
    <source>
        <dbReference type="EMBL" id="MBS3018556.1"/>
    </source>
</evidence>
<protein>
    <submittedName>
        <fullName evidence="2">Uncharacterized protein</fullName>
    </submittedName>
</protein>
<evidence type="ECO:0000313" key="3">
    <source>
        <dbReference type="Proteomes" id="UP001647436"/>
    </source>
</evidence>
<accession>A0ABS5LPW7</accession>
<sequence>MERVELLCEPVECSSTLEEVRDDAVEALLDPPIVHSIVRAQDCSVPPLKGPTSVFDLAASGLKQRKARTGRGCSREVRVVTRECGVVRCLRVRFADTAEGLEKERQRRARQIVPRAPKQTFRMRNSRTWDDPQN</sequence>
<gene>
    <name evidence="2" type="ORF">DJFAAGMI_01288</name>
</gene>
<evidence type="ECO:0000256" key="1">
    <source>
        <dbReference type="SAM" id="MobiDB-lite"/>
    </source>
</evidence>